<name>A0A916QFQ7_9BACL</name>
<organism evidence="1 2">
    <name type="scientific">Insulibacter thermoxylanivorax</name>
    <dbReference type="NCBI Taxonomy" id="2749268"/>
    <lineage>
        <taxon>Bacteria</taxon>
        <taxon>Bacillati</taxon>
        <taxon>Bacillota</taxon>
        <taxon>Bacilli</taxon>
        <taxon>Bacillales</taxon>
        <taxon>Paenibacillaceae</taxon>
        <taxon>Insulibacter</taxon>
    </lineage>
</organism>
<gene>
    <name evidence="1" type="ORF">PRECH8_21000</name>
</gene>
<reference evidence="1" key="2">
    <citation type="journal article" date="2021" name="Data Brief">
        <title>Draft genome sequence data of the facultative, thermophilic, xylanolytic bacterium Paenibacillus sp. strain DA-C8.</title>
        <authorList>
            <person name="Chhe C."/>
            <person name="Uke A."/>
            <person name="Baramee S."/>
            <person name="Ungkulpasvich U."/>
            <person name="Tachaapaikoon C."/>
            <person name="Pason P."/>
            <person name="Waeonukul R."/>
            <person name="Ratanakhanokchai K."/>
            <person name="Kosugi A."/>
        </authorList>
    </citation>
    <scope>NUCLEOTIDE SEQUENCE</scope>
    <source>
        <strain evidence="1">DA-C8</strain>
    </source>
</reference>
<keyword evidence="2" id="KW-1185">Reference proteome</keyword>
<protein>
    <submittedName>
        <fullName evidence="1">Uncharacterized protein</fullName>
    </submittedName>
</protein>
<sequence>MRILQEQYEEITVKLLMARFAETERKRLLEENEELRKDPFYLPAEQKTNELSQ</sequence>
<comment type="caution">
    <text evidence="1">The sequence shown here is derived from an EMBL/GenBank/DDBJ whole genome shotgun (WGS) entry which is preliminary data.</text>
</comment>
<evidence type="ECO:0000313" key="1">
    <source>
        <dbReference type="EMBL" id="GFR38804.1"/>
    </source>
</evidence>
<proteinExistence type="predicted"/>
<dbReference type="AlphaFoldDB" id="A0A916QFQ7"/>
<dbReference type="Proteomes" id="UP000654993">
    <property type="component" value="Unassembled WGS sequence"/>
</dbReference>
<reference evidence="1" key="1">
    <citation type="submission" date="2020-08" db="EMBL/GenBank/DDBJ databases">
        <authorList>
            <person name="Uke A."/>
            <person name="Chhe C."/>
            <person name="Baramee S."/>
            <person name="Kosugi A."/>
        </authorList>
    </citation>
    <scope>NUCLEOTIDE SEQUENCE</scope>
    <source>
        <strain evidence="1">DA-C8</strain>
    </source>
</reference>
<evidence type="ECO:0000313" key="2">
    <source>
        <dbReference type="Proteomes" id="UP000654993"/>
    </source>
</evidence>
<accession>A0A916QFQ7</accession>
<dbReference type="EMBL" id="BMAQ01000028">
    <property type="protein sequence ID" value="GFR38804.1"/>
    <property type="molecule type" value="Genomic_DNA"/>
</dbReference>